<evidence type="ECO:0000256" key="2">
    <source>
        <dbReference type="SAM" id="MobiDB-lite"/>
    </source>
</evidence>
<evidence type="ECO:0000259" key="3">
    <source>
        <dbReference type="Pfam" id="PF10363"/>
    </source>
</evidence>
<sequence>MPDLRDALIPLLESSSHLLESKKGEDASAASNLQSLLQERLQNYYSHEGIEPTVSISSLQGSQLATAKEALSALERIEKVLLLDDTTDATQKPLLGTRDLAQIRTLISLVFKWGTEPLLKSMNDTWKVDVKGKGRRIIEADVEDESYATVSNIVTRVMTILFPQGVKGNMSPTVISSTLTNRHLVDILRCSIPLGWLPPSLSTPAMPTIDHLRPFTMRLLSTLSPAMLISALGSILSDGHNLPMHVRKAASSFITQQLLRPGGVLGLCESVFGEEETSGDAVKLEKLEQISRTLVSVPTRMAPQEYFGVIVPRIIQLLSERVPASYRKIAAFTLSQMLGSQKTFQYQDVAAPFVYSTLHLPFLRLPTPEDKPQALPSTALSNLLILIANCDPSPELISNLLSPIIAPLYSLFFYLSSQKTTDPRLKESVQGLLVTWGKIVDPSRAVDLLWALIQEGREQYWSASLDGTIRLIPEPQETRPLDLLTPDDLKQAEEQNSLDANIFDLYPDPGHLVRFLKLLDRGDVVSELFIKVLDAYQQSKTSGGDPMKSLHYLQIFMQMQLQLLGESSSSILRKPDQLLSFIKQVLESASVSEKETPTSPVNRLDINTEDKDSDDEDEYDSDDDDPTSEVIKPDDEMVETAINLLLSVLEMHETLSARTAPILNDIFSLLEPITYRESSALRPIAREARMVITARSASTSTTTPGKARDAEEESAQEIYQKSLKLLQDPILPVRAHGLLLLRQLVTPKPKSAGKSTTVTDPALIPAILSIFLQSIQDEDSYIFLNGVQGLAAMVDGFGKDVLRGLVKDYSGGLETMPADSMSQQDLDVRIRIGEALSTVIVRCGPTLGKFGDILIPALFSVFRFRGIPVTLRTSSLSLLADALGAYPLVMLPYTEDLAQGMIDLLQVESRPTPLMPKAKEALKSEEETKPQDATGDESILEEVEKQAGDNDHLTANSKYPPLRRAALHLLALLIRSTAQAIEDGHQIMPFSVAFVKRAHLTLGYISGTDEDSVVRVMAREVNEELSSFESYLVGL</sequence>
<dbReference type="Gene3D" id="1.25.10.10">
    <property type="entry name" value="Leucine-rich Repeat Variant"/>
    <property type="match status" value="1"/>
</dbReference>
<evidence type="ECO:0000313" key="5">
    <source>
        <dbReference type="EMBL" id="KAF5331625.1"/>
    </source>
</evidence>
<keyword evidence="6" id="KW-1185">Reference proteome</keyword>
<dbReference type="Pfam" id="PF10363">
    <property type="entry name" value="RTP1_C1"/>
    <property type="match status" value="1"/>
</dbReference>
<proteinExistence type="inferred from homology"/>
<feature type="compositionally biased region" description="Polar residues" evidence="2">
    <location>
        <begin position="592"/>
        <end position="601"/>
    </location>
</feature>
<dbReference type="InterPro" id="IPR019451">
    <property type="entry name" value="Rtp1_C1"/>
</dbReference>
<accession>A0A8H5BXZ1</accession>
<feature type="domain" description="RNA polymerase II assembly factor Rtp1 C-terminal" evidence="3">
    <location>
        <begin position="719"/>
        <end position="845"/>
    </location>
</feature>
<protein>
    <recommendedName>
        <fullName evidence="7">RNA polymerase II assembly factor Rtp1 C-terminal domain-containing protein</fullName>
    </recommendedName>
</protein>
<gene>
    <name evidence="5" type="ORF">D9611_007699</name>
</gene>
<evidence type="ECO:0000256" key="1">
    <source>
        <dbReference type="ARBA" id="ARBA00005724"/>
    </source>
</evidence>
<dbReference type="InterPro" id="IPR016024">
    <property type="entry name" value="ARM-type_fold"/>
</dbReference>
<dbReference type="OrthoDB" id="39591at2759"/>
<reference evidence="5 6" key="1">
    <citation type="journal article" date="2020" name="ISME J.">
        <title>Uncovering the hidden diversity of litter-decomposition mechanisms in mushroom-forming fungi.</title>
        <authorList>
            <person name="Floudas D."/>
            <person name="Bentzer J."/>
            <person name="Ahren D."/>
            <person name="Johansson T."/>
            <person name="Persson P."/>
            <person name="Tunlid A."/>
        </authorList>
    </citation>
    <scope>NUCLEOTIDE SEQUENCE [LARGE SCALE GENOMIC DNA]</scope>
    <source>
        <strain evidence="5 6">CBS 175.51</strain>
    </source>
</reference>
<comment type="caution">
    <text evidence="5">The sequence shown here is derived from an EMBL/GenBank/DDBJ whole genome shotgun (WGS) entry which is preliminary data.</text>
</comment>
<dbReference type="AlphaFoldDB" id="A0A8H5BXZ1"/>
<dbReference type="Proteomes" id="UP000541558">
    <property type="component" value="Unassembled WGS sequence"/>
</dbReference>
<dbReference type="PANTHER" id="PTHR20959:SF1">
    <property type="entry name" value="TRANSPORT AND GOLGI ORGANIZATION PROTEIN 6 HOMOLOG"/>
    <property type="match status" value="1"/>
</dbReference>
<evidence type="ECO:0000313" key="6">
    <source>
        <dbReference type="Proteomes" id="UP000541558"/>
    </source>
</evidence>
<feature type="region of interest" description="Disordered" evidence="2">
    <location>
        <begin position="918"/>
        <end position="937"/>
    </location>
</feature>
<feature type="compositionally biased region" description="Basic and acidic residues" evidence="2">
    <location>
        <begin position="918"/>
        <end position="930"/>
    </location>
</feature>
<evidence type="ECO:0000259" key="4">
    <source>
        <dbReference type="Pfam" id="PF23565"/>
    </source>
</evidence>
<dbReference type="PANTHER" id="PTHR20959">
    <property type="entry name" value="TRANSPORT AND GOLGI ORGANIZATION PROTEIN 6 FAMILY MEMBER"/>
    <property type="match status" value="1"/>
</dbReference>
<dbReference type="InterPro" id="IPR057407">
    <property type="entry name" value="HEAT_TANGO6"/>
</dbReference>
<evidence type="ECO:0008006" key="7">
    <source>
        <dbReference type="Google" id="ProtNLM"/>
    </source>
</evidence>
<organism evidence="5 6">
    <name type="scientific">Ephemerocybe angulata</name>
    <dbReference type="NCBI Taxonomy" id="980116"/>
    <lineage>
        <taxon>Eukaryota</taxon>
        <taxon>Fungi</taxon>
        <taxon>Dikarya</taxon>
        <taxon>Basidiomycota</taxon>
        <taxon>Agaricomycotina</taxon>
        <taxon>Agaricomycetes</taxon>
        <taxon>Agaricomycetidae</taxon>
        <taxon>Agaricales</taxon>
        <taxon>Agaricineae</taxon>
        <taxon>Psathyrellaceae</taxon>
        <taxon>Ephemerocybe</taxon>
    </lineage>
</organism>
<feature type="compositionally biased region" description="Acidic residues" evidence="2">
    <location>
        <begin position="611"/>
        <end position="627"/>
    </location>
</feature>
<name>A0A8H5BXZ1_9AGAR</name>
<dbReference type="GO" id="GO:0009306">
    <property type="term" value="P:protein secretion"/>
    <property type="evidence" value="ECO:0007669"/>
    <property type="project" value="TreeGrafter"/>
</dbReference>
<dbReference type="InterPro" id="IPR011989">
    <property type="entry name" value="ARM-like"/>
</dbReference>
<dbReference type="EMBL" id="JAACJK010000113">
    <property type="protein sequence ID" value="KAF5331625.1"/>
    <property type="molecule type" value="Genomic_DNA"/>
</dbReference>
<dbReference type="Pfam" id="PF23565">
    <property type="entry name" value="ARM_TANGO6"/>
    <property type="match status" value="1"/>
</dbReference>
<dbReference type="InterPro" id="IPR039600">
    <property type="entry name" value="TANGO6/Rtp1"/>
</dbReference>
<comment type="similarity">
    <text evidence="1">Belongs to the Tango6 family.</text>
</comment>
<feature type="domain" description="TANGO6 HEAT repeat" evidence="4">
    <location>
        <begin position="258"/>
        <end position="457"/>
    </location>
</feature>
<dbReference type="SUPFAM" id="SSF48371">
    <property type="entry name" value="ARM repeat"/>
    <property type="match status" value="1"/>
</dbReference>
<feature type="region of interest" description="Disordered" evidence="2">
    <location>
        <begin position="592"/>
        <end position="634"/>
    </location>
</feature>